<accession>A0A2B4RK08</accession>
<comment type="caution">
    <text evidence="3">The sequence shown here is derived from an EMBL/GenBank/DDBJ whole genome shotgun (WGS) entry which is preliminary data.</text>
</comment>
<gene>
    <name evidence="3" type="ORF">AWC38_SpisGene18146</name>
</gene>
<evidence type="ECO:0000256" key="1">
    <source>
        <dbReference type="SAM" id="MobiDB-lite"/>
    </source>
</evidence>
<evidence type="ECO:0000313" key="4">
    <source>
        <dbReference type="Proteomes" id="UP000225706"/>
    </source>
</evidence>
<dbReference type="OrthoDB" id="5988223at2759"/>
<dbReference type="PANTHER" id="PTHR33104">
    <property type="entry name" value="SI:DKEY-29D5.2"/>
    <property type="match status" value="1"/>
</dbReference>
<dbReference type="AlphaFoldDB" id="A0A2B4RK08"/>
<dbReference type="EMBL" id="LSMT01000468">
    <property type="protein sequence ID" value="PFX17516.1"/>
    <property type="molecule type" value="Genomic_DNA"/>
</dbReference>
<protein>
    <recommendedName>
        <fullName evidence="2">CxC3 like cysteine cluster domain-containing protein</fullName>
    </recommendedName>
</protein>
<dbReference type="Pfam" id="PF18804">
    <property type="entry name" value="CxC3"/>
    <property type="match status" value="1"/>
</dbReference>
<feature type="region of interest" description="Disordered" evidence="1">
    <location>
        <begin position="1"/>
        <end position="67"/>
    </location>
</feature>
<organism evidence="3 4">
    <name type="scientific">Stylophora pistillata</name>
    <name type="common">Smooth cauliflower coral</name>
    <dbReference type="NCBI Taxonomy" id="50429"/>
    <lineage>
        <taxon>Eukaryota</taxon>
        <taxon>Metazoa</taxon>
        <taxon>Cnidaria</taxon>
        <taxon>Anthozoa</taxon>
        <taxon>Hexacorallia</taxon>
        <taxon>Scleractinia</taxon>
        <taxon>Astrocoeniina</taxon>
        <taxon>Pocilloporidae</taxon>
        <taxon>Stylophora</taxon>
    </lineage>
</organism>
<proteinExistence type="predicted"/>
<feature type="compositionally biased region" description="Basic and acidic residues" evidence="1">
    <location>
        <begin position="29"/>
        <end position="54"/>
    </location>
</feature>
<evidence type="ECO:0000259" key="2">
    <source>
        <dbReference type="Pfam" id="PF18804"/>
    </source>
</evidence>
<reference evidence="4" key="1">
    <citation type="journal article" date="2017" name="bioRxiv">
        <title>Comparative analysis of the genomes of Stylophora pistillata and Acropora digitifera provides evidence for extensive differences between species of corals.</title>
        <authorList>
            <person name="Voolstra C.R."/>
            <person name="Li Y."/>
            <person name="Liew Y.J."/>
            <person name="Baumgarten S."/>
            <person name="Zoccola D."/>
            <person name="Flot J.-F."/>
            <person name="Tambutte S."/>
            <person name="Allemand D."/>
            <person name="Aranda M."/>
        </authorList>
    </citation>
    <scope>NUCLEOTIDE SEQUENCE [LARGE SCALE GENOMIC DNA]</scope>
</reference>
<sequence length="400" mass="45424">MVLFPKSGSVGGLASPFSSSSSFSKKRSNKAEKTYRFFKDSTTGRRITHTEYRPRSRSGSTQEPEDEEIHDFDITAENVLDDDMLSCLEEQEFPSITPSAATTCALEAANSLLEEWCANKAPSNQNWEQRISNLNESWAGVRQNLFNSVLSTFGIHPERSMCSKCLKNPAVIRCYNCHMHRQLCGVCDQSVHEILPFHDRSAFKSGFLKPIPPTVSVDHNGEWVSVDSYLPFSEMCLTCPFCNICNMQRVSKHNSCVVVNLQGRFDVSHVLLHCLRCNKDVPTSNPLIIAQLGFWPGSVSSLTYAFDPRLFLHWDLFQKESPGSSERSFLKSLEQFSLRKGRVGTINSKTFGIAFKEWKFCQYELDVLRKMDWMECPSCKDSQHSVHVDGNMKLYRFKSA</sequence>
<evidence type="ECO:0000313" key="3">
    <source>
        <dbReference type="EMBL" id="PFX17516.1"/>
    </source>
</evidence>
<dbReference type="InterPro" id="IPR040564">
    <property type="entry name" value="CxC3-like"/>
</dbReference>
<dbReference type="PANTHER" id="PTHR33104:SF2">
    <property type="entry name" value="CXC3 LIKE CYSTEINE CLUSTER DOMAIN-CONTAINING PROTEIN"/>
    <property type="match status" value="1"/>
</dbReference>
<dbReference type="Proteomes" id="UP000225706">
    <property type="component" value="Unassembled WGS sequence"/>
</dbReference>
<keyword evidence="4" id="KW-1185">Reference proteome</keyword>
<feature type="domain" description="CxC3 like cysteine cluster" evidence="2">
    <location>
        <begin position="236"/>
        <end position="339"/>
    </location>
</feature>
<name>A0A2B4RK08_STYPI</name>